<dbReference type="GO" id="GO:0003723">
    <property type="term" value="F:RNA binding"/>
    <property type="evidence" value="ECO:0007669"/>
    <property type="project" value="InterPro"/>
</dbReference>
<dbReference type="SUPFAM" id="SSF75217">
    <property type="entry name" value="alpha/beta knot"/>
    <property type="match status" value="1"/>
</dbReference>
<dbReference type="CDD" id="cd18105">
    <property type="entry name" value="SpoU-like_MRM1"/>
    <property type="match status" value="1"/>
</dbReference>
<dbReference type="NCBIfam" id="TIGR00186">
    <property type="entry name" value="rRNA_methyl_3"/>
    <property type="match status" value="1"/>
</dbReference>
<dbReference type="PANTHER" id="PTHR46103">
    <property type="entry name" value="RRNA METHYLTRANSFERASE 1, MITOCHONDRIAL"/>
    <property type="match status" value="1"/>
</dbReference>
<evidence type="ECO:0000259" key="6">
    <source>
        <dbReference type="Pfam" id="PF00588"/>
    </source>
</evidence>
<keyword evidence="5" id="KW-0949">S-adenosyl-L-methionine</keyword>
<keyword evidence="8" id="KW-1185">Reference proteome</keyword>
<dbReference type="InterPro" id="IPR047182">
    <property type="entry name" value="MRM1"/>
</dbReference>
<comment type="similarity">
    <text evidence="1">Belongs to the class IV-like SAM-binding methyltransferase superfamily. RNA methyltransferase TrmH family.</text>
</comment>
<dbReference type="InterPro" id="IPR001537">
    <property type="entry name" value="SpoU_MeTrfase"/>
</dbReference>
<dbReference type="InterPro" id="IPR047261">
    <property type="entry name" value="MRM1_MeTrfase_dom"/>
</dbReference>
<reference evidence="7 8" key="1">
    <citation type="journal article" date="2011" name="Proc. Natl. Acad. Sci. U.S.A.">
        <title>Comparative genomics of xylose-fermenting fungi for enhanced biofuel production.</title>
        <authorList>
            <person name="Wohlbach D.J."/>
            <person name="Kuo A."/>
            <person name="Sato T.K."/>
            <person name="Potts K.M."/>
            <person name="Salamov A.A."/>
            <person name="LaButti K.M."/>
            <person name="Sun H."/>
            <person name="Clum A."/>
            <person name="Pangilinan J.L."/>
            <person name="Lindquist E.A."/>
            <person name="Lucas S."/>
            <person name="Lapidus A."/>
            <person name="Jin M."/>
            <person name="Gunawan C."/>
            <person name="Balan V."/>
            <person name="Dale B.E."/>
            <person name="Jeffries T.W."/>
            <person name="Zinkel R."/>
            <person name="Barry K.W."/>
            <person name="Grigoriev I.V."/>
            <person name="Gasch A.P."/>
        </authorList>
    </citation>
    <scope>NUCLEOTIDE SEQUENCE [LARGE SCALE GENOMIC DNA]</scope>
    <source>
        <strain evidence="8">ATCC 10573 / BCRC 21748 / CBS 615 / JCM 9827 / NBRC 10315 / NRRL Y-1498 / VKM Y-70</strain>
    </source>
</reference>
<dbReference type="PANTHER" id="PTHR46103:SF1">
    <property type="entry name" value="RRNA METHYLTRANSFERASE 1, MITOCHONDRIAL"/>
    <property type="match status" value="1"/>
</dbReference>
<sequence length="240" mass="26226">MCKKYGVQTELAASKQQLDFLTNKAVHNGVALATRKLELPTLAKLGPHDAETGTYNLDIWNELYNAQTTIHKQVQRSSEESRNPLALYLDEITDPQNVGAIIRSAYFFGVDFIVTPSHNTARLGPAAAKAAAGALDLMDIYQVENGLKFIRDVKESPWALVTTEVKESTKTITHSQLSDILVDAPVLLVLGSEGSGVRTNIKNLSDFYVRLSKNRTDSDAVVDSLNVSSAASVLISSFMR</sequence>
<feature type="domain" description="tRNA/rRNA methyltransferase SpoU type" evidence="6">
    <location>
        <begin position="85"/>
        <end position="235"/>
    </location>
</feature>
<organism evidence="8">
    <name type="scientific">Candida tenuis (strain ATCC 10573 / BCRC 21748 / CBS 615 / JCM 9827 / NBRC 10315 / NRRL Y-1498 / VKM Y-70)</name>
    <name type="common">Yeast</name>
    <name type="synonym">Yamadazyma tenuis</name>
    <dbReference type="NCBI Taxonomy" id="590646"/>
    <lineage>
        <taxon>Eukaryota</taxon>
        <taxon>Fungi</taxon>
        <taxon>Dikarya</taxon>
        <taxon>Ascomycota</taxon>
        <taxon>Saccharomycotina</taxon>
        <taxon>Pichiomycetes</taxon>
        <taxon>Debaryomycetaceae</taxon>
        <taxon>Yamadazyma</taxon>
    </lineage>
</organism>
<evidence type="ECO:0000256" key="4">
    <source>
        <dbReference type="ARBA" id="ARBA00022679"/>
    </source>
</evidence>
<name>G3B2K0_CANTC</name>
<dbReference type="EMBL" id="GL996515">
    <property type="protein sequence ID" value="EGV65097.1"/>
    <property type="molecule type" value="Genomic_DNA"/>
</dbReference>
<dbReference type="InterPro" id="IPR004441">
    <property type="entry name" value="rRNA_MeTrfase_TrmH"/>
</dbReference>
<dbReference type="InterPro" id="IPR029028">
    <property type="entry name" value="Alpha/beta_knot_MTases"/>
</dbReference>
<gene>
    <name evidence="7" type="ORF">CANTEDRAFT_113482</name>
</gene>
<dbReference type="InterPro" id="IPR029026">
    <property type="entry name" value="tRNA_m1G_MTases_N"/>
</dbReference>
<keyword evidence="3" id="KW-0489">Methyltransferase</keyword>
<dbReference type="AlphaFoldDB" id="G3B2K0"/>
<dbReference type="HOGENOM" id="CLU_021322_5_3_1"/>
<evidence type="ECO:0000256" key="2">
    <source>
        <dbReference type="ARBA" id="ARBA00022552"/>
    </source>
</evidence>
<dbReference type="GO" id="GO:0005739">
    <property type="term" value="C:mitochondrion"/>
    <property type="evidence" value="ECO:0007669"/>
    <property type="project" value="TreeGrafter"/>
</dbReference>
<evidence type="ECO:0000313" key="7">
    <source>
        <dbReference type="EMBL" id="EGV65097.1"/>
    </source>
</evidence>
<dbReference type="Pfam" id="PF00588">
    <property type="entry name" value="SpoU_methylase"/>
    <property type="match status" value="1"/>
</dbReference>
<accession>G3B2K0</accession>
<evidence type="ECO:0000256" key="3">
    <source>
        <dbReference type="ARBA" id="ARBA00022603"/>
    </source>
</evidence>
<keyword evidence="4" id="KW-0808">Transferase</keyword>
<dbReference type="GO" id="GO:0016435">
    <property type="term" value="F:rRNA (guanine) methyltransferase activity"/>
    <property type="evidence" value="ECO:0007669"/>
    <property type="project" value="TreeGrafter"/>
</dbReference>
<protein>
    <recommendedName>
        <fullName evidence="6">tRNA/rRNA methyltransferase SpoU type domain-containing protein</fullName>
    </recommendedName>
</protein>
<evidence type="ECO:0000313" key="8">
    <source>
        <dbReference type="Proteomes" id="UP000000707"/>
    </source>
</evidence>
<evidence type="ECO:0000256" key="1">
    <source>
        <dbReference type="ARBA" id="ARBA00007228"/>
    </source>
</evidence>
<dbReference type="Proteomes" id="UP000000707">
    <property type="component" value="Unassembled WGS sequence"/>
</dbReference>
<proteinExistence type="inferred from homology"/>
<dbReference type="Gene3D" id="3.40.1280.10">
    <property type="match status" value="1"/>
</dbReference>
<evidence type="ECO:0000256" key="5">
    <source>
        <dbReference type="ARBA" id="ARBA00022691"/>
    </source>
</evidence>
<keyword evidence="2" id="KW-0698">rRNA processing</keyword>